<dbReference type="OrthoDB" id="1659429at2759"/>
<comment type="caution">
    <text evidence="8">The sequence shown here is derived from an EMBL/GenBank/DDBJ whole genome shotgun (WGS) entry which is preliminary data.</text>
</comment>
<protein>
    <recommendedName>
        <fullName evidence="3 5">glucose-6-phosphate 1-epimerase</fullName>
        <ecNumber evidence="3 5">5.1.3.15</ecNumber>
    </recommendedName>
</protein>
<dbReference type="EMBL" id="BSXT01005525">
    <property type="protein sequence ID" value="GMF60778.1"/>
    <property type="molecule type" value="Genomic_DNA"/>
</dbReference>
<feature type="active site" evidence="6">
    <location>
        <position position="288"/>
    </location>
</feature>
<dbReference type="InterPro" id="IPR011013">
    <property type="entry name" value="Gal_mutarotase_sf_dom"/>
</dbReference>
<dbReference type="PANTHER" id="PTHR11122">
    <property type="entry name" value="APOSPORY-ASSOCIATED PROTEIN C-RELATED"/>
    <property type="match status" value="1"/>
</dbReference>
<dbReference type="InterPro" id="IPR014718">
    <property type="entry name" value="GH-type_carb-bd"/>
</dbReference>
<dbReference type="Proteomes" id="UP001165121">
    <property type="component" value="Unassembled WGS sequence"/>
</dbReference>
<evidence type="ECO:0000256" key="6">
    <source>
        <dbReference type="PIRSR" id="PIRSR016020-1"/>
    </source>
</evidence>
<dbReference type="InterPro" id="IPR008183">
    <property type="entry name" value="Aldose_1/G6P_1-epimerase"/>
</dbReference>
<evidence type="ECO:0000313" key="8">
    <source>
        <dbReference type="EMBL" id="GMF60778.1"/>
    </source>
</evidence>
<dbReference type="PIRSF" id="PIRSF016020">
    <property type="entry name" value="PHexose_mutarotase"/>
    <property type="match status" value="1"/>
</dbReference>
<dbReference type="InterPro" id="IPR025532">
    <property type="entry name" value="G6P_1-epimerase"/>
</dbReference>
<sequence>MVYAFMFKTAVLIATVLVSLGSANAELETVKLTHPTDSSAEIYLFGAHVKSFRSAYDPNMDILFMSNRSHLDGVNPIRGGIPIVFPNFGSATGLPNHGFARTTNWTLVSVEQAADVTRFSVAKFTMASSDSTRKLWPVDFELQYDVKLGSAQLETTLQVRNTFTKDIDFHALLHNYIEVRDVRNDGLFVTDLKYVNYYDKVAKTNKTETRHYFPITSQTDNVYYNAPERVDANIAGANFDYTVRIDKAGSVNGTATKTDLVVWNPWADRAKTMDDFGAEEYLKMVAIEPGRVSEKQVLPAGQTYTLQQTVSAIRYS</sequence>
<gene>
    <name evidence="8" type="ORF">Pfra01_002641200</name>
</gene>
<dbReference type="PANTHER" id="PTHR11122:SF13">
    <property type="entry name" value="GLUCOSE-6-PHOSPHATE 1-EPIMERASE"/>
    <property type="match status" value="1"/>
</dbReference>
<evidence type="ECO:0000256" key="4">
    <source>
        <dbReference type="ARBA" id="ARBA00023235"/>
    </source>
</evidence>
<dbReference type="CDD" id="cd09020">
    <property type="entry name" value="D-hex-6-P-epi_like"/>
    <property type="match status" value="1"/>
</dbReference>
<dbReference type="SUPFAM" id="SSF74650">
    <property type="entry name" value="Galactose mutarotase-like"/>
    <property type="match status" value="1"/>
</dbReference>
<dbReference type="Gene3D" id="2.70.98.10">
    <property type="match status" value="1"/>
</dbReference>
<feature type="signal peptide" evidence="7">
    <location>
        <begin position="1"/>
        <end position="25"/>
    </location>
</feature>
<reference evidence="8" key="1">
    <citation type="submission" date="2023-04" db="EMBL/GenBank/DDBJ databases">
        <title>Phytophthora fragariaefolia NBRC 109709.</title>
        <authorList>
            <person name="Ichikawa N."/>
            <person name="Sato H."/>
            <person name="Tonouchi N."/>
        </authorList>
    </citation>
    <scope>NUCLEOTIDE SEQUENCE</scope>
    <source>
        <strain evidence="8">NBRC 109709</strain>
    </source>
</reference>
<evidence type="ECO:0000313" key="9">
    <source>
        <dbReference type="Proteomes" id="UP001165121"/>
    </source>
</evidence>
<feature type="chain" id="PRO_5040947110" description="glucose-6-phosphate 1-epimerase" evidence="7">
    <location>
        <begin position="26"/>
        <end position="316"/>
    </location>
</feature>
<keyword evidence="9" id="KW-1185">Reference proteome</keyword>
<dbReference type="GO" id="GO:0047938">
    <property type="term" value="F:glucose-6-phosphate 1-epimerase activity"/>
    <property type="evidence" value="ECO:0007669"/>
    <property type="project" value="UniProtKB-UniRule"/>
</dbReference>
<dbReference type="AlphaFoldDB" id="A0A9W6YD33"/>
<evidence type="ECO:0000256" key="1">
    <source>
        <dbReference type="ARBA" id="ARBA00001096"/>
    </source>
</evidence>
<dbReference type="GO" id="GO:0005737">
    <property type="term" value="C:cytoplasm"/>
    <property type="evidence" value="ECO:0007669"/>
    <property type="project" value="TreeGrafter"/>
</dbReference>
<feature type="active site" evidence="6">
    <location>
        <position position="174"/>
    </location>
</feature>
<name>A0A9W6YD33_9STRA</name>
<evidence type="ECO:0000256" key="2">
    <source>
        <dbReference type="ARBA" id="ARBA00005866"/>
    </source>
</evidence>
<proteinExistence type="inferred from homology"/>
<evidence type="ECO:0000256" key="3">
    <source>
        <dbReference type="ARBA" id="ARBA00012083"/>
    </source>
</evidence>
<organism evidence="8 9">
    <name type="scientific">Phytophthora fragariaefolia</name>
    <dbReference type="NCBI Taxonomy" id="1490495"/>
    <lineage>
        <taxon>Eukaryota</taxon>
        <taxon>Sar</taxon>
        <taxon>Stramenopiles</taxon>
        <taxon>Oomycota</taxon>
        <taxon>Peronosporomycetes</taxon>
        <taxon>Peronosporales</taxon>
        <taxon>Peronosporaceae</taxon>
        <taxon>Phytophthora</taxon>
    </lineage>
</organism>
<comment type="catalytic activity">
    <reaction evidence="1">
        <text>alpha-D-glucose 6-phosphate = beta-D-glucose 6-phosphate</text>
        <dbReference type="Rhea" id="RHEA:16249"/>
        <dbReference type="ChEBI" id="CHEBI:58225"/>
        <dbReference type="ChEBI" id="CHEBI:58247"/>
        <dbReference type="EC" id="5.1.3.15"/>
    </reaction>
</comment>
<dbReference type="GO" id="GO:0030246">
    <property type="term" value="F:carbohydrate binding"/>
    <property type="evidence" value="ECO:0007669"/>
    <property type="project" value="UniProtKB-UniRule"/>
</dbReference>
<dbReference type="GO" id="GO:0005975">
    <property type="term" value="P:carbohydrate metabolic process"/>
    <property type="evidence" value="ECO:0007669"/>
    <property type="project" value="InterPro"/>
</dbReference>
<dbReference type="EC" id="5.1.3.15" evidence="3 5"/>
<keyword evidence="4 5" id="KW-0413">Isomerase</keyword>
<keyword evidence="7" id="KW-0732">Signal</keyword>
<evidence type="ECO:0000256" key="7">
    <source>
        <dbReference type="SAM" id="SignalP"/>
    </source>
</evidence>
<evidence type="ECO:0000256" key="5">
    <source>
        <dbReference type="PIRNR" id="PIRNR016020"/>
    </source>
</evidence>
<accession>A0A9W6YD33</accession>
<comment type="similarity">
    <text evidence="2 5">Belongs to the glucose-6-phosphate 1-epimerase family.</text>
</comment>
<dbReference type="Pfam" id="PF01263">
    <property type="entry name" value="Aldose_epim"/>
    <property type="match status" value="1"/>
</dbReference>